<feature type="domain" description="Disease resistance protein winged helix" evidence="9">
    <location>
        <begin position="435"/>
        <end position="506"/>
    </location>
</feature>
<dbReference type="EnsemblPlants" id="OPUNC09G06100.1">
    <property type="protein sequence ID" value="OPUNC09G06100.1"/>
    <property type="gene ID" value="OPUNC09G06100"/>
</dbReference>
<dbReference type="Pfam" id="PF00931">
    <property type="entry name" value="NB-ARC"/>
    <property type="match status" value="1"/>
</dbReference>
<dbReference type="Gene3D" id="1.20.5.4130">
    <property type="match status" value="1"/>
</dbReference>
<comment type="similarity">
    <text evidence="1">Belongs to the disease resistance NB-LRR family.</text>
</comment>
<dbReference type="eggNOG" id="KOG4658">
    <property type="taxonomic scope" value="Eukaryota"/>
</dbReference>
<evidence type="ECO:0000259" key="8">
    <source>
        <dbReference type="Pfam" id="PF18052"/>
    </source>
</evidence>
<evidence type="ECO:0008006" key="13">
    <source>
        <dbReference type="Google" id="ProtNLM"/>
    </source>
</evidence>
<dbReference type="PRINTS" id="PR00364">
    <property type="entry name" value="DISEASERSIST"/>
</dbReference>
<dbReference type="AlphaFoldDB" id="A0A0E0M0A5"/>
<dbReference type="InterPro" id="IPR036388">
    <property type="entry name" value="WH-like_DNA-bd_sf"/>
</dbReference>
<reference evidence="11" key="2">
    <citation type="submission" date="2018-05" db="EMBL/GenBank/DDBJ databases">
        <title>OpunRS2 (Oryza punctata Reference Sequence Version 2).</title>
        <authorList>
            <person name="Zhang J."/>
            <person name="Kudrna D."/>
            <person name="Lee S."/>
            <person name="Talag J."/>
            <person name="Welchert J."/>
            <person name="Wing R.A."/>
        </authorList>
    </citation>
    <scope>NUCLEOTIDE SEQUENCE [LARGE SCALE GENOMIC DNA]</scope>
</reference>
<protein>
    <recommendedName>
        <fullName evidence="13">AAA+ ATPase domain-containing protein</fullName>
    </recommendedName>
</protein>
<dbReference type="Proteomes" id="UP000026962">
    <property type="component" value="Chromosome 9"/>
</dbReference>
<sequence>MDSATGAMGRLLLKLGELAMDEYKLQKGVKRNVEALRRELESMQVALRKVGDVPYDQLDEQVKLWAHDVRELSYDADDVVDTFMLRVDDQGSKGMVKKVAGSFGKAKARHNIADKLKDIMDRAREVAARRDRYKVDAFVARFDNGVTDLATSAADPRVYTLFRDEAELVGIDKARDDLIKALTIEAEGLSNQQLKVISVVGPGGLGKTTLARVVCNRLKPQFDCTAFVSFSSAPDIKKVFKDMLLELDKNQYQNIHNLVRDERQLIDELGDFLNSKRYFIVIDDIWDIPSWTAIRCALVANNAGSRIIATTRDFSIAEQIGIPHKLKTLTPESSKKLFYGRIFGSEDKCPMDLVEVSEKILNKCGNVPLAIVTIASVLAAANKMRSPTDEWNKVCTSIGSGLGNNHDVKNMRKILSLSYYSLPSHLRTCFLYINIFPEDYNIERCRLIRMWIAEGFIEPEKDGDDLFELGDSYFNELINRSLIQPSDFDNGIPYSCRVHDMILDLVRSLSTKENFVTVLGDILQQTSPASKARRLSLHNSKLELTTTRTNLKMSQCNYDWELPKEIEKLKFLQTLFLHVHHGTVLPEGMGNLTSLEELSLIDIDKSPNFTKELRNLTKLRELMLWWPETNESLEEALIESLCNLQKIQDLYIIAPRGSSLDLMGERWMPSRHLRRFVVNGSSRFTIVPAWIRKDPSLLTNLTDLSIRLRDLRQEDLKTLGRLPALLSLGLSAGRSEFLLTCAGEFCCLRSFSLWIDDSLQLTFQQGAMPRVHSVGLSFRVQDTRDGGNVDFDFGLENLLSLEQALVFLQRTTSTIDSDMERAKSALRHAVQIHPNHPTLEIREHLICHVSTLTTWGPHVSRSGPHVWPALRRARAPPHPSSATCRRRRHNRALTYEVPAPSEAIAVPEVLRATAVRRSAVHAGGQAFFRTLRMLIQMPDFRRNSHIPEAGIMYMSNSRSWSCWKSVKCKPIKYPGAASQPVGAAHKKFRAVEVDDVVAAVFRTATGTSYTSSV</sequence>
<evidence type="ECO:0000313" key="12">
    <source>
        <dbReference type="Proteomes" id="UP000026962"/>
    </source>
</evidence>
<keyword evidence="12" id="KW-1185">Reference proteome</keyword>
<dbReference type="GO" id="GO:0043531">
    <property type="term" value="F:ADP binding"/>
    <property type="evidence" value="ECO:0007669"/>
    <property type="project" value="InterPro"/>
</dbReference>
<dbReference type="Pfam" id="PF23559">
    <property type="entry name" value="WHD_DRP"/>
    <property type="match status" value="1"/>
</dbReference>
<dbReference type="OMA" id="LTCAGEF"/>
<dbReference type="Gene3D" id="3.40.50.300">
    <property type="entry name" value="P-loop containing nucleotide triphosphate hydrolases"/>
    <property type="match status" value="1"/>
</dbReference>
<dbReference type="InterPro" id="IPR044974">
    <property type="entry name" value="Disease_R_plants"/>
</dbReference>
<dbReference type="Gramene" id="OPUNC09G06100.1">
    <property type="protein sequence ID" value="OPUNC09G06100.1"/>
    <property type="gene ID" value="OPUNC09G06100"/>
</dbReference>
<name>A0A0E0M0A5_ORYPU</name>
<dbReference type="InterPro" id="IPR055414">
    <property type="entry name" value="LRR_R13L4/SHOC2-like"/>
</dbReference>
<feature type="domain" description="Disease resistance N-terminal" evidence="8">
    <location>
        <begin position="7"/>
        <end position="93"/>
    </location>
</feature>
<dbReference type="SUPFAM" id="SSF52047">
    <property type="entry name" value="RNI-like"/>
    <property type="match status" value="1"/>
</dbReference>
<feature type="domain" description="Disease resistance R13L4/SHOC-2-like LRR" evidence="10">
    <location>
        <begin position="551"/>
        <end position="839"/>
    </location>
</feature>
<keyword evidence="6" id="KW-0175">Coiled coil</keyword>
<keyword evidence="5" id="KW-0611">Plant defense</keyword>
<dbReference type="Pfam" id="PF18052">
    <property type="entry name" value="Rx_N"/>
    <property type="match status" value="1"/>
</dbReference>
<dbReference type="GO" id="GO:0002758">
    <property type="term" value="P:innate immune response-activating signaling pathway"/>
    <property type="evidence" value="ECO:0007669"/>
    <property type="project" value="UniProtKB-ARBA"/>
</dbReference>
<keyword evidence="2" id="KW-0433">Leucine-rich repeat</keyword>
<dbReference type="PANTHER" id="PTHR23155:SF1201">
    <property type="entry name" value="OS02G0301800 PROTEIN"/>
    <property type="match status" value="1"/>
</dbReference>
<organism evidence="11">
    <name type="scientific">Oryza punctata</name>
    <name type="common">Red rice</name>
    <dbReference type="NCBI Taxonomy" id="4537"/>
    <lineage>
        <taxon>Eukaryota</taxon>
        <taxon>Viridiplantae</taxon>
        <taxon>Streptophyta</taxon>
        <taxon>Embryophyta</taxon>
        <taxon>Tracheophyta</taxon>
        <taxon>Spermatophyta</taxon>
        <taxon>Magnoliopsida</taxon>
        <taxon>Liliopsida</taxon>
        <taxon>Poales</taxon>
        <taxon>Poaceae</taxon>
        <taxon>BOP clade</taxon>
        <taxon>Oryzoideae</taxon>
        <taxon>Oryzeae</taxon>
        <taxon>Oryzinae</taxon>
        <taxon>Oryza</taxon>
    </lineage>
</organism>
<reference evidence="11" key="1">
    <citation type="submission" date="2015-04" db="UniProtKB">
        <authorList>
            <consortium name="EnsemblPlants"/>
        </authorList>
    </citation>
    <scope>IDENTIFICATION</scope>
</reference>
<dbReference type="Gene3D" id="3.80.10.10">
    <property type="entry name" value="Ribonuclease Inhibitor"/>
    <property type="match status" value="1"/>
</dbReference>
<dbReference type="PANTHER" id="PTHR23155">
    <property type="entry name" value="DISEASE RESISTANCE PROTEIN RP"/>
    <property type="match status" value="1"/>
</dbReference>
<evidence type="ECO:0000259" key="10">
    <source>
        <dbReference type="Pfam" id="PF23598"/>
    </source>
</evidence>
<evidence type="ECO:0000256" key="6">
    <source>
        <dbReference type="ARBA" id="ARBA00023054"/>
    </source>
</evidence>
<dbReference type="InterPro" id="IPR038005">
    <property type="entry name" value="RX-like_CC"/>
</dbReference>
<dbReference type="Gene3D" id="1.10.8.430">
    <property type="entry name" value="Helical domain of apoptotic protease-activating factors"/>
    <property type="match status" value="1"/>
</dbReference>
<evidence type="ECO:0000256" key="4">
    <source>
        <dbReference type="ARBA" id="ARBA00022741"/>
    </source>
</evidence>
<dbReference type="InterPro" id="IPR002182">
    <property type="entry name" value="NB-ARC"/>
</dbReference>
<dbReference type="SUPFAM" id="SSF52540">
    <property type="entry name" value="P-loop containing nucleoside triphosphate hydrolases"/>
    <property type="match status" value="1"/>
</dbReference>
<dbReference type="GO" id="GO:0009626">
    <property type="term" value="P:plant-type hypersensitive response"/>
    <property type="evidence" value="ECO:0007669"/>
    <property type="project" value="UniProtKB-ARBA"/>
</dbReference>
<dbReference type="InterPro" id="IPR042197">
    <property type="entry name" value="Apaf_helical"/>
</dbReference>
<dbReference type="Pfam" id="PF23598">
    <property type="entry name" value="LRR_14"/>
    <property type="match status" value="1"/>
</dbReference>
<accession>A0A0E0M0A5</accession>
<dbReference type="GO" id="GO:0042742">
    <property type="term" value="P:defense response to bacterium"/>
    <property type="evidence" value="ECO:0007669"/>
    <property type="project" value="UniProtKB-ARBA"/>
</dbReference>
<dbReference type="InterPro" id="IPR058922">
    <property type="entry name" value="WHD_DRP"/>
</dbReference>
<dbReference type="CDD" id="cd14798">
    <property type="entry name" value="RX-CC_like"/>
    <property type="match status" value="1"/>
</dbReference>
<proteinExistence type="inferred from homology"/>
<evidence type="ECO:0000256" key="1">
    <source>
        <dbReference type="ARBA" id="ARBA00008894"/>
    </source>
</evidence>
<feature type="domain" description="NB-ARC" evidence="7">
    <location>
        <begin position="189"/>
        <end position="343"/>
    </location>
</feature>
<dbReference type="InterPro" id="IPR032675">
    <property type="entry name" value="LRR_dom_sf"/>
</dbReference>
<evidence type="ECO:0000256" key="3">
    <source>
        <dbReference type="ARBA" id="ARBA00022737"/>
    </source>
</evidence>
<evidence type="ECO:0000313" key="11">
    <source>
        <dbReference type="EnsemblPlants" id="OPUNC09G06100.1"/>
    </source>
</evidence>
<evidence type="ECO:0000256" key="5">
    <source>
        <dbReference type="ARBA" id="ARBA00022821"/>
    </source>
</evidence>
<dbReference type="InterPro" id="IPR027417">
    <property type="entry name" value="P-loop_NTPase"/>
</dbReference>
<evidence type="ECO:0000256" key="2">
    <source>
        <dbReference type="ARBA" id="ARBA00022614"/>
    </source>
</evidence>
<dbReference type="STRING" id="4537.A0A0E0M0A5"/>
<dbReference type="InterPro" id="IPR041118">
    <property type="entry name" value="Rx_N"/>
</dbReference>
<keyword evidence="3" id="KW-0677">Repeat</keyword>
<dbReference type="Gene3D" id="1.10.10.10">
    <property type="entry name" value="Winged helix-like DNA-binding domain superfamily/Winged helix DNA-binding domain"/>
    <property type="match status" value="1"/>
</dbReference>
<dbReference type="FunFam" id="1.10.10.10:FF:000322">
    <property type="entry name" value="Probable disease resistance protein At1g63360"/>
    <property type="match status" value="1"/>
</dbReference>
<dbReference type="FunFam" id="3.40.50.300:FF:001091">
    <property type="entry name" value="Probable disease resistance protein At1g61300"/>
    <property type="match status" value="1"/>
</dbReference>
<evidence type="ECO:0000259" key="9">
    <source>
        <dbReference type="Pfam" id="PF23559"/>
    </source>
</evidence>
<evidence type="ECO:0000259" key="7">
    <source>
        <dbReference type="Pfam" id="PF00931"/>
    </source>
</evidence>
<keyword evidence="4" id="KW-0547">Nucleotide-binding</keyword>